<accession>A0A1Y2E6M2</accession>
<dbReference type="InParanoid" id="A0A1Y2E6M2"/>
<protein>
    <recommendedName>
        <fullName evidence="4">AA1-like domain-containing protein</fullName>
    </recommendedName>
</protein>
<dbReference type="OrthoDB" id="4695818at2759"/>
<evidence type="ECO:0000313" key="3">
    <source>
        <dbReference type="Proteomes" id="UP000193689"/>
    </source>
</evidence>
<comment type="caution">
    <text evidence="2">The sequence shown here is derived from an EMBL/GenBank/DDBJ whole genome shotgun (WGS) entry which is preliminary data.</text>
</comment>
<dbReference type="Proteomes" id="UP000193689">
    <property type="component" value="Unassembled WGS sequence"/>
</dbReference>
<evidence type="ECO:0000256" key="1">
    <source>
        <dbReference type="SAM" id="SignalP"/>
    </source>
</evidence>
<gene>
    <name evidence="2" type="ORF">BCR38DRAFT_407166</name>
</gene>
<dbReference type="AlphaFoldDB" id="A0A1Y2E6M2"/>
<dbReference type="EMBL" id="MCFJ01000004">
    <property type="protein sequence ID" value="ORY67159.1"/>
    <property type="molecule type" value="Genomic_DNA"/>
</dbReference>
<evidence type="ECO:0000313" key="2">
    <source>
        <dbReference type="EMBL" id="ORY67159.1"/>
    </source>
</evidence>
<keyword evidence="1" id="KW-0732">Signal</keyword>
<keyword evidence="3" id="KW-1185">Reference proteome</keyword>
<evidence type="ECO:0008006" key="4">
    <source>
        <dbReference type="Google" id="ProtNLM"/>
    </source>
</evidence>
<feature type="signal peptide" evidence="1">
    <location>
        <begin position="1"/>
        <end position="15"/>
    </location>
</feature>
<sequence>MLLTTLLITSGLAVAALVSQASEPQEFHIPLINVIHPSGRPGQSTYCTVRINATDASTNTSAQCNAKFGPCVGSSSTDDPEPEIPYPNATHPEPCDDPSFRFYFPTYQSIGNFSVHITHAYEDASGEEATHEGETETVTRDNYPDGYLYVCGGSGVCSATFYNDDNPIVLPFLDH</sequence>
<reference evidence="2 3" key="1">
    <citation type="submission" date="2016-07" db="EMBL/GenBank/DDBJ databases">
        <title>Pervasive Adenine N6-methylation of Active Genes in Fungi.</title>
        <authorList>
            <consortium name="DOE Joint Genome Institute"/>
            <person name="Mondo S.J."/>
            <person name="Dannebaum R.O."/>
            <person name="Kuo R.C."/>
            <person name="Labutti K."/>
            <person name="Haridas S."/>
            <person name="Kuo A."/>
            <person name="Salamov A."/>
            <person name="Ahrendt S.R."/>
            <person name="Lipzen A."/>
            <person name="Sullivan W."/>
            <person name="Andreopoulos W.B."/>
            <person name="Clum A."/>
            <person name="Lindquist E."/>
            <person name="Daum C."/>
            <person name="Ramamoorthy G.K."/>
            <person name="Gryganskyi A."/>
            <person name="Culley D."/>
            <person name="Magnuson J.K."/>
            <person name="James T.Y."/>
            <person name="O'Malley M.A."/>
            <person name="Stajich J.E."/>
            <person name="Spatafora J.W."/>
            <person name="Visel A."/>
            <person name="Grigoriev I.V."/>
        </authorList>
    </citation>
    <scope>NUCLEOTIDE SEQUENCE [LARGE SCALE GENOMIC DNA]</scope>
    <source>
        <strain evidence="2 3">CBS 129021</strain>
    </source>
</reference>
<dbReference type="RefSeq" id="XP_040717783.1">
    <property type="nucleotide sequence ID" value="XM_040858135.1"/>
</dbReference>
<feature type="chain" id="PRO_5012192314" description="AA1-like domain-containing protein" evidence="1">
    <location>
        <begin position="16"/>
        <end position="175"/>
    </location>
</feature>
<name>A0A1Y2E6M2_9PEZI</name>
<dbReference type="GeneID" id="63774347"/>
<proteinExistence type="predicted"/>
<organism evidence="2 3">
    <name type="scientific">Pseudomassariella vexata</name>
    <dbReference type="NCBI Taxonomy" id="1141098"/>
    <lineage>
        <taxon>Eukaryota</taxon>
        <taxon>Fungi</taxon>
        <taxon>Dikarya</taxon>
        <taxon>Ascomycota</taxon>
        <taxon>Pezizomycotina</taxon>
        <taxon>Sordariomycetes</taxon>
        <taxon>Xylariomycetidae</taxon>
        <taxon>Amphisphaeriales</taxon>
        <taxon>Pseudomassariaceae</taxon>
        <taxon>Pseudomassariella</taxon>
    </lineage>
</organism>